<evidence type="ECO:0000256" key="1">
    <source>
        <dbReference type="ARBA" id="ARBA00004613"/>
    </source>
</evidence>
<feature type="disulfide bond" evidence="4">
    <location>
        <begin position="223"/>
        <end position="232"/>
    </location>
</feature>
<keyword evidence="5" id="KW-0812">Transmembrane</keyword>
<dbReference type="PROSITE" id="PS50026">
    <property type="entry name" value="EGF_3"/>
    <property type="match status" value="1"/>
</dbReference>
<evidence type="ECO:0000256" key="3">
    <source>
        <dbReference type="ARBA" id="ARBA00023119"/>
    </source>
</evidence>
<keyword evidence="5" id="KW-0472">Membrane</keyword>
<proteinExistence type="predicted"/>
<evidence type="ECO:0000259" key="6">
    <source>
        <dbReference type="PROSITE" id="PS50026"/>
    </source>
</evidence>
<accession>A0AAD9VBG6</accession>
<dbReference type="EMBL" id="JARQWQ010000012">
    <property type="protein sequence ID" value="KAK2568219.1"/>
    <property type="molecule type" value="Genomic_DNA"/>
</dbReference>
<comment type="caution">
    <text evidence="9">The sequence shown here is derived from an EMBL/GenBank/DDBJ whole genome shotgun (WGS) entry which is preliminary data.</text>
</comment>
<dbReference type="Proteomes" id="UP001249851">
    <property type="component" value="Unassembled WGS sequence"/>
</dbReference>
<reference evidence="9" key="2">
    <citation type="journal article" date="2023" name="Science">
        <title>Genomic signatures of disease resistance in endangered staghorn corals.</title>
        <authorList>
            <person name="Vollmer S.V."/>
            <person name="Selwyn J.D."/>
            <person name="Despard B.A."/>
            <person name="Roesel C.L."/>
        </authorList>
    </citation>
    <scope>NUCLEOTIDE SEQUENCE</scope>
    <source>
        <strain evidence="9">K2</strain>
    </source>
</reference>
<feature type="transmembrane region" description="Helical" evidence="5">
    <location>
        <begin position="83"/>
        <end position="102"/>
    </location>
</feature>
<keyword evidence="5" id="KW-1133">Transmembrane helix</keyword>
<dbReference type="SUPFAM" id="SSF56496">
    <property type="entry name" value="Fibrinogen C-terminal domain-like"/>
    <property type="match status" value="1"/>
</dbReference>
<dbReference type="PROSITE" id="PS51461">
    <property type="entry name" value="NC1_FIB"/>
    <property type="match status" value="1"/>
</dbReference>
<dbReference type="InterPro" id="IPR036056">
    <property type="entry name" value="Fibrinogen-like_C"/>
</dbReference>
<sequence>MTSAWLQKAPCKLENGFLAYRSFIPSFNRSLSATKILISLSEDKLYCGFECLAEAKCVSFNIAGNPDSNGFFLFCLMMQARKFLASFILMFVVFNICSQSTAPAANQKKPFLNQYFTQDYYRELAVAEVGSLLVKGTFNCLFRCVAEPPCLSVNLAAHPDSDGLYQCDLLATDKYRATAEDFQASDAFHHYSPWPMSPCDNHSCHSESACVPDLGENKYRCKCQPGSVGIHCDRRGKSCSEIKSFSPEASSGSYAIDPDGEGGCEPIIVFCNMTENYGIGVTVIGHDSENRTLVKGYPGRGDYSRTVHYSEVKSSCISQLANLTAVSSQCEQFIKYECYHSRLLYNENPYGWWVSRDHEEMKYWGGAGPANSYKCACGVTQQCADRSDGCNCDKNDYVSREDSGFLREKSHLPVIELRFGDTGASNERGYHTLGKLKCYGTI</sequence>
<feature type="disulfide bond" evidence="4">
    <location>
        <begin position="204"/>
        <end position="221"/>
    </location>
</feature>
<keyword evidence="3" id="KW-0176">Collagen</keyword>
<dbReference type="Gene3D" id="2.10.25.10">
    <property type="entry name" value="Laminin"/>
    <property type="match status" value="1"/>
</dbReference>
<comment type="caution">
    <text evidence="4">Lacks conserved residue(s) required for the propagation of feature annotation.</text>
</comment>
<keyword evidence="2" id="KW-0964">Secreted</keyword>
<evidence type="ECO:0000259" key="8">
    <source>
        <dbReference type="PROSITE" id="PS51461"/>
    </source>
</evidence>
<evidence type="ECO:0000259" key="7">
    <source>
        <dbReference type="PROSITE" id="PS51406"/>
    </source>
</evidence>
<name>A0AAD9VBG6_ACRCE</name>
<feature type="domain" description="EGF-like" evidence="6">
    <location>
        <begin position="195"/>
        <end position="233"/>
    </location>
</feature>
<evidence type="ECO:0000256" key="4">
    <source>
        <dbReference type="PROSITE-ProRule" id="PRU00076"/>
    </source>
</evidence>
<feature type="domain" description="Fibrillar collagen NC1" evidence="8">
    <location>
        <begin position="206"/>
        <end position="439"/>
    </location>
</feature>
<keyword evidence="10" id="KW-1185">Reference proteome</keyword>
<dbReference type="Gene3D" id="2.60.120.1000">
    <property type="match status" value="1"/>
</dbReference>
<dbReference type="AlphaFoldDB" id="A0AAD9VBG6"/>
<gene>
    <name evidence="9" type="ORF">P5673_007216</name>
</gene>
<dbReference type="Pfam" id="PF01410">
    <property type="entry name" value="COLFI"/>
    <property type="match status" value="1"/>
</dbReference>
<evidence type="ECO:0000313" key="10">
    <source>
        <dbReference type="Proteomes" id="UP001249851"/>
    </source>
</evidence>
<dbReference type="SUPFAM" id="SSF57196">
    <property type="entry name" value="EGF/Laminin"/>
    <property type="match status" value="1"/>
</dbReference>
<reference evidence="9" key="1">
    <citation type="journal article" date="2023" name="G3 (Bethesda)">
        <title>Whole genome assembly and annotation of the endangered Caribbean coral Acropora cervicornis.</title>
        <authorList>
            <person name="Selwyn J.D."/>
            <person name="Vollmer S.V."/>
        </authorList>
    </citation>
    <scope>NUCLEOTIDE SEQUENCE</scope>
    <source>
        <strain evidence="9">K2</strain>
    </source>
</reference>
<dbReference type="GO" id="GO:0005581">
    <property type="term" value="C:collagen trimer"/>
    <property type="evidence" value="ECO:0007669"/>
    <property type="project" value="UniProtKB-KW"/>
</dbReference>
<keyword evidence="4" id="KW-0245">EGF-like domain</keyword>
<dbReference type="InterPro" id="IPR000742">
    <property type="entry name" value="EGF"/>
</dbReference>
<evidence type="ECO:0000256" key="2">
    <source>
        <dbReference type="ARBA" id="ARBA00022525"/>
    </source>
</evidence>
<organism evidence="9 10">
    <name type="scientific">Acropora cervicornis</name>
    <name type="common">Staghorn coral</name>
    <dbReference type="NCBI Taxonomy" id="6130"/>
    <lineage>
        <taxon>Eukaryota</taxon>
        <taxon>Metazoa</taxon>
        <taxon>Cnidaria</taxon>
        <taxon>Anthozoa</taxon>
        <taxon>Hexacorallia</taxon>
        <taxon>Scleractinia</taxon>
        <taxon>Astrocoeniina</taxon>
        <taxon>Acroporidae</taxon>
        <taxon>Acropora</taxon>
    </lineage>
</organism>
<dbReference type="InterPro" id="IPR002181">
    <property type="entry name" value="Fibrinogen_a/b/g_C_dom"/>
</dbReference>
<dbReference type="PROSITE" id="PS00022">
    <property type="entry name" value="EGF_1"/>
    <property type="match status" value="1"/>
</dbReference>
<keyword evidence="4" id="KW-1015">Disulfide bond</keyword>
<dbReference type="PROSITE" id="PS51406">
    <property type="entry name" value="FIBRINOGEN_C_2"/>
    <property type="match status" value="1"/>
</dbReference>
<dbReference type="InterPro" id="IPR000885">
    <property type="entry name" value="Fib_collagen_C"/>
</dbReference>
<protein>
    <submittedName>
        <fullName evidence="9">Contactin-associated protein-like 2</fullName>
    </submittedName>
</protein>
<dbReference type="NCBIfam" id="NF040941">
    <property type="entry name" value="GGGWT_bact"/>
    <property type="match status" value="1"/>
</dbReference>
<evidence type="ECO:0000256" key="5">
    <source>
        <dbReference type="SAM" id="Phobius"/>
    </source>
</evidence>
<evidence type="ECO:0000313" key="9">
    <source>
        <dbReference type="EMBL" id="KAK2568219.1"/>
    </source>
</evidence>
<dbReference type="GO" id="GO:0005201">
    <property type="term" value="F:extracellular matrix structural constituent"/>
    <property type="evidence" value="ECO:0007669"/>
    <property type="project" value="InterPro"/>
</dbReference>
<dbReference type="GO" id="GO:0005576">
    <property type="term" value="C:extracellular region"/>
    <property type="evidence" value="ECO:0007669"/>
    <property type="project" value="UniProtKB-SubCell"/>
</dbReference>
<feature type="domain" description="Fibrinogen C-terminal" evidence="7">
    <location>
        <begin position="230"/>
        <end position="286"/>
    </location>
</feature>
<comment type="subcellular location">
    <subcellularLocation>
        <location evidence="1">Secreted</location>
    </subcellularLocation>
</comment>